<evidence type="ECO:0000259" key="2">
    <source>
        <dbReference type="Pfam" id="PF04577"/>
    </source>
</evidence>
<dbReference type="OrthoDB" id="1892506at2759"/>
<comment type="caution">
    <text evidence="3">The sequence shown here is derived from an EMBL/GenBank/DDBJ whole genome shotgun (WGS) entry which is preliminary data.</text>
</comment>
<dbReference type="eggNOG" id="ENOG502RWDX">
    <property type="taxonomic scope" value="Eukaryota"/>
</dbReference>
<reference evidence="3 4" key="1">
    <citation type="journal article" date="2012" name="Genome Biol.">
        <title>Genome and low-iron response of an oceanic diatom adapted to chronic iron limitation.</title>
        <authorList>
            <person name="Lommer M."/>
            <person name="Specht M."/>
            <person name="Roy A.S."/>
            <person name="Kraemer L."/>
            <person name="Andreson R."/>
            <person name="Gutowska M.A."/>
            <person name="Wolf J."/>
            <person name="Bergner S.V."/>
            <person name="Schilhabel M.B."/>
            <person name="Klostermeier U.C."/>
            <person name="Beiko R.G."/>
            <person name="Rosenstiel P."/>
            <person name="Hippler M."/>
            <person name="Laroche J."/>
        </authorList>
    </citation>
    <scope>NUCLEOTIDE SEQUENCE [LARGE SCALE GENOMIC DNA]</scope>
    <source>
        <strain evidence="3 4">CCMP1005</strain>
    </source>
</reference>
<keyword evidence="1" id="KW-0812">Transmembrane</keyword>
<dbReference type="GO" id="GO:0016757">
    <property type="term" value="F:glycosyltransferase activity"/>
    <property type="evidence" value="ECO:0007669"/>
    <property type="project" value="InterPro"/>
</dbReference>
<dbReference type="AlphaFoldDB" id="K0RBE2"/>
<dbReference type="Proteomes" id="UP000266841">
    <property type="component" value="Unassembled WGS sequence"/>
</dbReference>
<sequence length="775" mass="85775">MPEDLLKTTPTHRRGRLTEAPAWIQTILPLGCLAASRLVQKPGLVVPALSQPQSKTASQLLNRGWLGLAMAEMTRSRAAMAPVKLLTIVIILLGAAIFYGDRRMVARSILIPTVDDHKSRGKNFRGNGTTPSYANLRRGHFLQDGRGDRGRSRAEMFQGAANFLQSLRQRYAKKKLRPQPHCNVTSTGLRFFNRGIQYHFVGKNVSAVEQSFGPPEDAACNFVAMQFNVSKQRLDAELTKRTYLSAFKTTGQCGELGGDSSAFDWDPEMPLTCLGNNFGGMLGPANLQECRKVSPGGSLVERWLEKNLNGDAPLTCLKKHIEIAGQNDVVDLTAIENAASRRAQDGSRLRKEMQDGCLKKDLEAIRTGSTPDLEAAARILSDLSGVVDDPTLASCVEGLMPSLSENADHNSTDYLLWKKWGFQILPSTMTDSPTSLLRSFSDSLGGVLPPPPTMIYGRNAAVGQMVNVKNEAYFPGCTAWWNACTGLKNSLAAFKDVKATELFPEWKGQMGRETLREETLDLCAKDEERCPFPVYEIVIQLHQCYWIAPFLETLLSDDVPQFAIRIGCPKNEGGYSLFHQYFSLYGLNGTRGFEILPHDSTVFAKEVLMPTEGFSHSPLLNYWGLVSAREAVHRRIRPRRHLSEKKVVLVIIRDSSRRGDGDVFNQYFLEVLAKGLQDKYEIRPYKSSDKNLMACLECQVKEFMSADVVIGSHGAGLSLVLFAKTGATVIERIVQLGDSAIYAELPFIMGMKYFPLAANAPAEAYRDAILFADLA</sequence>
<keyword evidence="1" id="KW-0472">Membrane</keyword>
<evidence type="ECO:0000313" key="4">
    <source>
        <dbReference type="Proteomes" id="UP000266841"/>
    </source>
</evidence>
<dbReference type="InterPro" id="IPR049625">
    <property type="entry name" value="Glyco_transf_61_cat"/>
</dbReference>
<accession>K0RBE2</accession>
<evidence type="ECO:0000256" key="1">
    <source>
        <dbReference type="SAM" id="Phobius"/>
    </source>
</evidence>
<proteinExistence type="predicted"/>
<evidence type="ECO:0000313" key="3">
    <source>
        <dbReference type="EMBL" id="EJK43792.1"/>
    </source>
</evidence>
<gene>
    <name evidence="3" type="ORF">THAOC_37730</name>
</gene>
<keyword evidence="1" id="KW-1133">Transmembrane helix</keyword>
<name>K0RBE2_THAOC</name>
<organism evidence="3 4">
    <name type="scientific">Thalassiosira oceanica</name>
    <name type="common">Marine diatom</name>
    <dbReference type="NCBI Taxonomy" id="159749"/>
    <lineage>
        <taxon>Eukaryota</taxon>
        <taxon>Sar</taxon>
        <taxon>Stramenopiles</taxon>
        <taxon>Ochrophyta</taxon>
        <taxon>Bacillariophyta</taxon>
        <taxon>Coscinodiscophyceae</taxon>
        <taxon>Thalassiosirophycidae</taxon>
        <taxon>Thalassiosirales</taxon>
        <taxon>Thalassiosiraceae</taxon>
        <taxon>Thalassiosira</taxon>
    </lineage>
</organism>
<dbReference type="Pfam" id="PF04577">
    <property type="entry name" value="Glyco_transf_61"/>
    <property type="match status" value="1"/>
</dbReference>
<keyword evidence="4" id="KW-1185">Reference proteome</keyword>
<protein>
    <recommendedName>
        <fullName evidence="2">Glycosyltransferase 61 catalytic domain-containing protein</fullName>
    </recommendedName>
</protein>
<feature type="domain" description="Glycosyltransferase 61 catalytic" evidence="2">
    <location>
        <begin position="570"/>
        <end position="730"/>
    </location>
</feature>
<feature type="transmembrane region" description="Helical" evidence="1">
    <location>
        <begin position="83"/>
        <end position="100"/>
    </location>
</feature>
<dbReference type="EMBL" id="AGNL01050630">
    <property type="protein sequence ID" value="EJK43792.1"/>
    <property type="molecule type" value="Genomic_DNA"/>
</dbReference>